<evidence type="ECO:0000313" key="1">
    <source>
        <dbReference type="EMBL" id="MBK1697778.1"/>
    </source>
</evidence>
<comment type="caution">
    <text evidence="1">The sequence shown here is derived from an EMBL/GenBank/DDBJ whole genome shotgun (WGS) entry which is preliminary data.</text>
</comment>
<organism evidence="1 2">
    <name type="scientific">Rhodovibrio salinarum</name>
    <dbReference type="NCBI Taxonomy" id="1087"/>
    <lineage>
        <taxon>Bacteria</taxon>
        <taxon>Pseudomonadati</taxon>
        <taxon>Pseudomonadota</taxon>
        <taxon>Alphaproteobacteria</taxon>
        <taxon>Rhodospirillales</taxon>
        <taxon>Rhodovibrionaceae</taxon>
        <taxon>Rhodovibrio</taxon>
    </lineage>
</organism>
<dbReference type="PIRSF" id="PIRSF028291">
    <property type="entry name" value="UCP028291"/>
    <property type="match status" value="1"/>
</dbReference>
<dbReference type="AlphaFoldDB" id="A0A934QIQ6"/>
<gene>
    <name evidence="1" type="ORF">CKO21_11050</name>
</gene>
<evidence type="ECO:0000313" key="2">
    <source>
        <dbReference type="Proteomes" id="UP000778970"/>
    </source>
</evidence>
<dbReference type="Gene3D" id="3.30.310.50">
    <property type="entry name" value="Alpha-D-phosphohexomutase, C-terminal domain"/>
    <property type="match status" value="1"/>
</dbReference>
<reference evidence="1" key="1">
    <citation type="submission" date="2017-08" db="EMBL/GenBank/DDBJ databases">
        <authorList>
            <person name="Imhoff J.F."/>
            <person name="Rahn T."/>
            <person name="Kuenzel S."/>
            <person name="Neulinger S.C."/>
        </authorList>
    </citation>
    <scope>NUCLEOTIDE SEQUENCE</scope>
    <source>
        <strain evidence="1">DSM 9154</strain>
    </source>
</reference>
<name>A0A934QIQ6_9PROT</name>
<dbReference type="InterPro" id="IPR014543">
    <property type="entry name" value="UCP028291"/>
</dbReference>
<protein>
    <submittedName>
        <fullName evidence="1">DUF2218 domain-containing protein</fullName>
    </submittedName>
</protein>
<sequence length="103" mass="11678">MLTSSTHIQSDKASRYLAQLCKHFAHKVPAQWDQTWGEIEFASGQCRLESDDTTLTIVCQAADDESLKQVQGIVENHLVRFAWREDLAITWHAGAPEKVQPTR</sequence>
<proteinExistence type="predicted"/>
<dbReference type="EMBL" id="NRRE01000026">
    <property type="protein sequence ID" value="MBK1697778.1"/>
    <property type="molecule type" value="Genomic_DNA"/>
</dbReference>
<accession>A0A934QIQ6</accession>
<reference evidence="1" key="2">
    <citation type="journal article" date="2020" name="Microorganisms">
        <title>Osmotic Adaptation and Compatible Solute Biosynthesis of Phototrophic Bacteria as Revealed from Genome Analyses.</title>
        <authorList>
            <person name="Imhoff J.F."/>
            <person name="Rahn T."/>
            <person name="Kunzel S."/>
            <person name="Keller A."/>
            <person name="Neulinger S.C."/>
        </authorList>
    </citation>
    <scope>NUCLEOTIDE SEQUENCE</scope>
    <source>
        <strain evidence="1">DSM 9154</strain>
    </source>
</reference>
<dbReference type="Pfam" id="PF09981">
    <property type="entry name" value="DUF2218"/>
    <property type="match status" value="1"/>
</dbReference>
<dbReference type="Proteomes" id="UP000778970">
    <property type="component" value="Unassembled WGS sequence"/>
</dbReference>
<keyword evidence="2" id="KW-1185">Reference proteome</keyword>
<dbReference type="RefSeq" id="WP_037256306.1">
    <property type="nucleotide sequence ID" value="NZ_NRRE01000026.1"/>
</dbReference>